<reference evidence="7" key="2">
    <citation type="submission" date="2021-04" db="EMBL/GenBank/DDBJ databases">
        <authorList>
            <person name="Gilroy R."/>
        </authorList>
    </citation>
    <scope>NUCLEOTIDE SEQUENCE</scope>
    <source>
        <strain evidence="7">ChiW7-2402</strain>
    </source>
</reference>
<evidence type="ECO:0000313" key="8">
    <source>
        <dbReference type="Proteomes" id="UP000824102"/>
    </source>
</evidence>
<organism evidence="7 8">
    <name type="scientific">Candidatus Gallimonas intestinavium</name>
    <dbReference type="NCBI Taxonomy" id="2838603"/>
    <lineage>
        <taxon>Bacteria</taxon>
        <taxon>Bacillati</taxon>
        <taxon>Bacillota</taxon>
        <taxon>Clostridia</taxon>
        <taxon>Candidatus Gallimonas</taxon>
    </lineage>
</organism>
<dbReference type="AlphaFoldDB" id="A0A9D2G5G2"/>
<dbReference type="InterPro" id="IPR051608">
    <property type="entry name" value="RQC_Subunit_NEMF"/>
</dbReference>
<dbReference type="GO" id="GO:0019843">
    <property type="term" value="F:rRNA binding"/>
    <property type="evidence" value="ECO:0007669"/>
    <property type="project" value="UniProtKB-UniRule"/>
</dbReference>
<dbReference type="EMBL" id="DXBB01000109">
    <property type="protein sequence ID" value="HIZ73409.1"/>
    <property type="molecule type" value="Genomic_DNA"/>
</dbReference>
<dbReference type="InterPro" id="IPR043682">
    <property type="entry name" value="RqcH_bacterial"/>
</dbReference>
<dbReference type="Proteomes" id="UP000824102">
    <property type="component" value="Unassembled WGS sequence"/>
</dbReference>
<dbReference type="GO" id="GO:0043023">
    <property type="term" value="F:ribosomal large subunit binding"/>
    <property type="evidence" value="ECO:0007669"/>
    <property type="project" value="UniProtKB-UniRule"/>
</dbReference>
<dbReference type="HAMAP" id="MF_00844_B">
    <property type="entry name" value="RqcH_B"/>
    <property type="match status" value="1"/>
</dbReference>
<comment type="subunit">
    <text evidence="5">Associates with stalled 50S ribosomal subunits. Binds to RqcP.</text>
</comment>
<evidence type="ECO:0000256" key="1">
    <source>
        <dbReference type="ARBA" id="ARBA00022555"/>
    </source>
</evidence>
<accession>A0A9D2G5G2</accession>
<comment type="caution">
    <text evidence="7">The sequence shown here is derived from an EMBL/GenBank/DDBJ whole genome shotgun (WGS) entry which is preliminary data.</text>
</comment>
<dbReference type="PANTHER" id="PTHR15239">
    <property type="entry name" value="NUCLEAR EXPORT MEDIATOR FACTOR NEMF"/>
    <property type="match status" value="1"/>
</dbReference>
<keyword evidence="2 5" id="KW-0699">rRNA-binding</keyword>
<evidence type="ECO:0000313" key="7">
    <source>
        <dbReference type="EMBL" id="HIZ73409.1"/>
    </source>
</evidence>
<dbReference type="GO" id="GO:1990112">
    <property type="term" value="C:RQC complex"/>
    <property type="evidence" value="ECO:0007669"/>
    <property type="project" value="TreeGrafter"/>
</dbReference>
<dbReference type="PANTHER" id="PTHR15239:SF6">
    <property type="entry name" value="RIBOSOME QUALITY CONTROL COMPLEX SUBUNIT NEMF"/>
    <property type="match status" value="1"/>
</dbReference>
<sequence>MPQDTFTIRLLAKELASSLRGGRINRINQPGKEELSLLIYTQKGTLKLTVNANAADCGVYFTTDNPPNPLTAPNFCMLLRKYLQGAEVLGVETPGFERILIFRVLCFSDFSTAERELRVEIMGKYSNILLTEKGVILGALKTTTIDENCRRAILPGAPYLPPAPQDKTDPSDLSALRTLLSPPLPDDLPRFLFQHVAGLAPCTAEQIVSGYRGGDFARYVHDTVFSDEISPCVVEKNGVPTDFFARSVPGGIPFASISAAEQYFYAGRRAKKGFDELQRKLSSAVSSAKKKQEKRLSQVLEKRRQCEGMEEDRIKGELLTANLYRLKQGMRSCELENYYDEAGGTVKIALDERLSPADNAQAYFRRYRKQKRTLEVLGPQETEVRSELEYSLSLLAAIASADRMDDLKCLEEELQLAGLLKQPERRKKQAVPEYPFRRFEKDGFEVLAGRNNLQNDRLIRTSSPDDIWLHAQKYHSSHVVIRTGGRAVPDEVLLFAAGICARYSDARQGGRIPVDYCPIRQVKKPPKARAGFVIYHEYKTILTEPDTDAKEL</sequence>
<keyword evidence="1 5" id="KW-0820">tRNA-binding</keyword>
<dbReference type="Gene3D" id="2.30.310.10">
    <property type="entry name" value="ibrinogen binding protein from staphylococcus aureus domain"/>
    <property type="match status" value="1"/>
</dbReference>
<evidence type="ECO:0000259" key="6">
    <source>
        <dbReference type="Pfam" id="PF05670"/>
    </source>
</evidence>
<dbReference type="InterPro" id="IPR008532">
    <property type="entry name" value="NFACT_RNA-bd"/>
</dbReference>
<comment type="similarity">
    <text evidence="5">Belongs to the NEMF family.</text>
</comment>
<reference evidence="7" key="1">
    <citation type="journal article" date="2021" name="PeerJ">
        <title>Extensive microbial diversity within the chicken gut microbiome revealed by metagenomics and culture.</title>
        <authorList>
            <person name="Gilroy R."/>
            <person name="Ravi A."/>
            <person name="Getino M."/>
            <person name="Pursley I."/>
            <person name="Horton D.L."/>
            <person name="Alikhan N.F."/>
            <person name="Baker D."/>
            <person name="Gharbi K."/>
            <person name="Hall N."/>
            <person name="Watson M."/>
            <person name="Adriaenssens E.M."/>
            <person name="Foster-Nyarko E."/>
            <person name="Jarju S."/>
            <person name="Secka A."/>
            <person name="Antonio M."/>
            <person name="Oren A."/>
            <person name="Chaudhuri R.R."/>
            <person name="La Ragione R."/>
            <person name="Hildebrand F."/>
            <person name="Pallen M.J."/>
        </authorList>
    </citation>
    <scope>NUCLEOTIDE SEQUENCE</scope>
    <source>
        <strain evidence="7">ChiW7-2402</strain>
    </source>
</reference>
<comment type="function">
    <text evidence="5">Key component of the ribosome quality control system (RQC), a ribosome-associated complex that mediates the extraction of incompletely synthesized nascent chains from stalled ribosomes and their subsequent degradation. RqcH recruits Ala-charged tRNA, and with RqcP directs the elongation of stalled nascent chains on 50S ribosomal subunits, leading to non-templated C-terminal alanine extensions (Ala tail). The Ala tail promotes nascent chain degradation. May add between 1 and at least 8 Ala residues. Binds to stalled 50S ribosomal subunits.</text>
</comment>
<evidence type="ECO:0000256" key="5">
    <source>
        <dbReference type="HAMAP-Rule" id="MF_00844"/>
    </source>
</evidence>
<proteinExistence type="inferred from homology"/>
<keyword evidence="3 5" id="KW-0694">RNA-binding</keyword>
<gene>
    <name evidence="5" type="primary">rqcH</name>
    <name evidence="7" type="ORF">H9964_07490</name>
</gene>
<dbReference type="GO" id="GO:0000049">
    <property type="term" value="F:tRNA binding"/>
    <property type="evidence" value="ECO:0007669"/>
    <property type="project" value="UniProtKB-UniRule"/>
</dbReference>
<name>A0A9D2G5G2_9FIRM</name>
<protein>
    <recommendedName>
        <fullName evidence="5">Rqc2 homolog RqcH</fullName>
        <shortName evidence="5">RqcH</shortName>
    </recommendedName>
</protein>
<feature type="domain" description="NFACT RNA-binding" evidence="6">
    <location>
        <begin position="440"/>
        <end position="527"/>
    </location>
</feature>
<dbReference type="Pfam" id="PF05670">
    <property type="entry name" value="NFACT-R_1"/>
    <property type="match status" value="1"/>
</dbReference>
<dbReference type="GO" id="GO:0072344">
    <property type="term" value="P:rescue of stalled ribosome"/>
    <property type="evidence" value="ECO:0007669"/>
    <property type="project" value="UniProtKB-UniRule"/>
</dbReference>
<dbReference type="Pfam" id="PF05833">
    <property type="entry name" value="NFACT_N"/>
    <property type="match status" value="1"/>
</dbReference>
<evidence type="ECO:0000256" key="4">
    <source>
        <dbReference type="ARBA" id="ARBA00022917"/>
    </source>
</evidence>
<evidence type="ECO:0000256" key="3">
    <source>
        <dbReference type="ARBA" id="ARBA00022884"/>
    </source>
</evidence>
<evidence type="ECO:0000256" key="2">
    <source>
        <dbReference type="ARBA" id="ARBA00022730"/>
    </source>
</evidence>
<keyword evidence="4 5" id="KW-0648">Protein biosynthesis</keyword>